<keyword evidence="3" id="KW-1185">Reference proteome</keyword>
<evidence type="ECO:0000313" key="2">
    <source>
        <dbReference type="EMBL" id="KAK7748314.1"/>
    </source>
</evidence>
<accession>A0AAN9UHC0</accession>
<name>A0AAN9UHC0_9PEZI</name>
<feature type="compositionally biased region" description="Basic and acidic residues" evidence="1">
    <location>
        <begin position="80"/>
        <end position="92"/>
    </location>
</feature>
<evidence type="ECO:0000313" key="3">
    <source>
        <dbReference type="Proteomes" id="UP001320420"/>
    </source>
</evidence>
<proteinExistence type="predicted"/>
<comment type="caution">
    <text evidence="2">The sequence shown here is derived from an EMBL/GenBank/DDBJ whole genome shotgun (WGS) entry which is preliminary data.</text>
</comment>
<evidence type="ECO:0000256" key="1">
    <source>
        <dbReference type="SAM" id="MobiDB-lite"/>
    </source>
</evidence>
<reference evidence="2 3" key="1">
    <citation type="submission" date="2024-02" db="EMBL/GenBank/DDBJ databases">
        <title>De novo assembly and annotation of 12 fungi associated with fruit tree decline syndrome in Ontario, Canada.</title>
        <authorList>
            <person name="Sulman M."/>
            <person name="Ellouze W."/>
            <person name="Ilyukhin E."/>
        </authorList>
    </citation>
    <scope>NUCLEOTIDE SEQUENCE [LARGE SCALE GENOMIC DNA]</scope>
    <source>
        <strain evidence="2 3">M11/M66-122</strain>
    </source>
</reference>
<dbReference type="EMBL" id="JAKJXP020000083">
    <property type="protein sequence ID" value="KAK7748314.1"/>
    <property type="molecule type" value="Genomic_DNA"/>
</dbReference>
<protein>
    <submittedName>
        <fullName evidence="2">Uncharacterized protein</fullName>
    </submittedName>
</protein>
<sequence length="107" mass="11341">MSQTDELGGKNVVSVKGGCLDGLDWGKAIHIWTKSAMLPIPEGSESHSEEPSDNSYLGTSQEELDQPLDAPGLLVGSGGCEEHDTPSKAHFEETNVRHIHGACELSG</sequence>
<feature type="region of interest" description="Disordered" evidence="1">
    <location>
        <begin position="40"/>
        <end position="92"/>
    </location>
</feature>
<gene>
    <name evidence="2" type="ORF">SLS62_008682</name>
</gene>
<organism evidence="2 3">
    <name type="scientific">Diatrype stigma</name>
    <dbReference type="NCBI Taxonomy" id="117547"/>
    <lineage>
        <taxon>Eukaryota</taxon>
        <taxon>Fungi</taxon>
        <taxon>Dikarya</taxon>
        <taxon>Ascomycota</taxon>
        <taxon>Pezizomycotina</taxon>
        <taxon>Sordariomycetes</taxon>
        <taxon>Xylariomycetidae</taxon>
        <taxon>Xylariales</taxon>
        <taxon>Diatrypaceae</taxon>
        <taxon>Diatrype</taxon>
    </lineage>
</organism>
<dbReference type="AlphaFoldDB" id="A0AAN9UHC0"/>
<dbReference type="Proteomes" id="UP001320420">
    <property type="component" value="Unassembled WGS sequence"/>
</dbReference>